<keyword evidence="3 8" id="KW-0479">Metal-binding</keyword>
<evidence type="ECO:0000256" key="6">
    <source>
        <dbReference type="ARBA" id="ARBA00022842"/>
    </source>
</evidence>
<evidence type="ECO:0000313" key="11">
    <source>
        <dbReference type="EMBL" id="CAH1775460.1"/>
    </source>
</evidence>
<evidence type="ECO:0000256" key="1">
    <source>
        <dbReference type="ARBA" id="ARBA00022490"/>
    </source>
</evidence>
<feature type="domain" description="RNB" evidence="10">
    <location>
        <begin position="413"/>
        <end position="763"/>
    </location>
</feature>
<dbReference type="GO" id="GO:1990074">
    <property type="term" value="P:polyuridylation-dependent mRNA catabolic process"/>
    <property type="evidence" value="ECO:0007669"/>
    <property type="project" value="UniProtKB-UniRule"/>
</dbReference>
<comment type="subcellular location">
    <subcellularLocation>
        <location evidence="8">Cytoplasm</location>
    </subcellularLocation>
    <subcellularLocation>
        <location evidence="8">Cytoplasm</location>
        <location evidence="8">P-body</location>
    </subcellularLocation>
</comment>
<dbReference type="Pfam" id="PF00773">
    <property type="entry name" value="RNB"/>
    <property type="match status" value="1"/>
</dbReference>
<dbReference type="InterPro" id="IPR041505">
    <property type="entry name" value="Dis3_CSD2"/>
</dbReference>
<keyword evidence="6 8" id="KW-0460">Magnesium</keyword>
<dbReference type="FunFam" id="2.40.50.700:FF:000003">
    <property type="entry name" value="DIS3-like exonuclease 2"/>
    <property type="match status" value="1"/>
</dbReference>
<evidence type="ECO:0000259" key="10">
    <source>
        <dbReference type="SMART" id="SM00955"/>
    </source>
</evidence>
<evidence type="ECO:0000256" key="5">
    <source>
        <dbReference type="ARBA" id="ARBA00022839"/>
    </source>
</evidence>
<dbReference type="GO" id="GO:0000175">
    <property type="term" value="F:3'-5'-RNA exonuclease activity"/>
    <property type="evidence" value="ECO:0007669"/>
    <property type="project" value="UniProtKB-UniRule"/>
</dbReference>
<evidence type="ECO:0000256" key="7">
    <source>
        <dbReference type="ARBA" id="ARBA00022884"/>
    </source>
</evidence>
<dbReference type="GO" id="GO:0046872">
    <property type="term" value="F:metal ion binding"/>
    <property type="evidence" value="ECO:0007669"/>
    <property type="project" value="UniProtKB-KW"/>
</dbReference>
<dbReference type="PANTHER" id="PTHR23355">
    <property type="entry name" value="RIBONUCLEASE"/>
    <property type="match status" value="1"/>
</dbReference>
<dbReference type="Pfam" id="PF17216">
    <property type="entry name" value="Rrp44_CSD1"/>
    <property type="match status" value="1"/>
</dbReference>
<keyword evidence="12" id="KW-1185">Reference proteome</keyword>
<keyword evidence="8" id="KW-0464">Manganese</keyword>
<dbReference type="EC" id="3.1.13.-" evidence="8"/>
<dbReference type="InterPro" id="IPR028591">
    <property type="entry name" value="DIS3L2"/>
</dbReference>
<evidence type="ECO:0000256" key="3">
    <source>
        <dbReference type="ARBA" id="ARBA00022723"/>
    </source>
</evidence>
<dbReference type="Gene3D" id="2.40.50.140">
    <property type="entry name" value="Nucleic acid-binding proteins"/>
    <property type="match status" value="1"/>
</dbReference>
<dbReference type="InterPro" id="IPR001900">
    <property type="entry name" value="RNase_II/R"/>
</dbReference>
<dbReference type="Pfam" id="PF17877">
    <property type="entry name" value="Dis3l2_C_term"/>
    <property type="match status" value="1"/>
</dbReference>
<dbReference type="InterPro" id="IPR012340">
    <property type="entry name" value="NA-bd_OB-fold"/>
</dbReference>
<proteinExistence type="inferred from homology"/>
<reference evidence="11" key="1">
    <citation type="submission" date="2022-03" db="EMBL/GenBank/DDBJ databases">
        <authorList>
            <person name="Martin C."/>
        </authorList>
    </citation>
    <scope>NUCLEOTIDE SEQUENCE</scope>
</reference>
<dbReference type="InterPro" id="IPR050180">
    <property type="entry name" value="RNR_Ribonuclease"/>
</dbReference>
<comment type="cofactor">
    <cofactor evidence="8">
        <name>Mg(2+)</name>
        <dbReference type="ChEBI" id="CHEBI:18420"/>
    </cofactor>
    <cofactor evidence="8">
        <name>Mn(2+)</name>
        <dbReference type="ChEBI" id="CHEBI:29035"/>
    </cofactor>
</comment>
<dbReference type="InterPro" id="IPR041093">
    <property type="entry name" value="Dis3l2-like_C"/>
</dbReference>
<comment type="function">
    <text evidence="8">3'-5'-exoribonuclease that specifically recognizes RNAs polyuridylated at their 3' end and mediates their degradation. Component of an exosome-independent RNA degradation pathway that mediates degradation of cytoplasmic mRNAs that have been deadenylated and subsequently uridylated at their 3'.</text>
</comment>
<feature type="compositionally biased region" description="Polar residues" evidence="9">
    <location>
        <begin position="211"/>
        <end position="233"/>
    </location>
</feature>
<keyword evidence="1 8" id="KW-0963">Cytoplasm</keyword>
<dbReference type="SMART" id="SM00955">
    <property type="entry name" value="RNB"/>
    <property type="match status" value="1"/>
</dbReference>
<feature type="region of interest" description="Disordered" evidence="9">
    <location>
        <begin position="175"/>
        <end position="246"/>
    </location>
</feature>
<accession>A0A8S4N2B9</accession>
<dbReference type="AlphaFoldDB" id="A0A8S4N2B9"/>
<feature type="region of interest" description="Disordered" evidence="9">
    <location>
        <begin position="1"/>
        <end position="88"/>
    </location>
</feature>
<dbReference type="GO" id="GO:0000932">
    <property type="term" value="C:P-body"/>
    <property type="evidence" value="ECO:0007669"/>
    <property type="project" value="UniProtKB-SubCell"/>
</dbReference>
<dbReference type="OrthoDB" id="372421at2759"/>
<keyword evidence="7 8" id="KW-0694">RNA-binding</keyword>
<dbReference type="PROSITE" id="PS01175">
    <property type="entry name" value="RIBONUCLEASE_II"/>
    <property type="match status" value="1"/>
</dbReference>
<feature type="compositionally biased region" description="Basic and acidic residues" evidence="9">
    <location>
        <begin position="11"/>
        <end position="55"/>
    </location>
</feature>
<evidence type="ECO:0000256" key="2">
    <source>
        <dbReference type="ARBA" id="ARBA00022722"/>
    </source>
</evidence>
<keyword evidence="5 8" id="KW-0269">Exonuclease</keyword>
<evidence type="ECO:0000256" key="8">
    <source>
        <dbReference type="HAMAP-Rule" id="MF_03045"/>
    </source>
</evidence>
<dbReference type="PANTHER" id="PTHR23355:SF9">
    <property type="entry name" value="DIS3-LIKE EXONUCLEASE 2"/>
    <property type="match status" value="1"/>
</dbReference>
<evidence type="ECO:0000256" key="4">
    <source>
        <dbReference type="ARBA" id="ARBA00022801"/>
    </source>
</evidence>
<dbReference type="GO" id="GO:0000956">
    <property type="term" value="P:nuclear-transcribed mRNA catabolic process"/>
    <property type="evidence" value="ECO:0007669"/>
    <property type="project" value="UniProtKB-UniRule"/>
</dbReference>
<keyword evidence="4 8" id="KW-0378">Hydrolase</keyword>
<dbReference type="SUPFAM" id="SSF50249">
    <property type="entry name" value="Nucleic acid-binding proteins"/>
    <property type="match status" value="2"/>
</dbReference>
<feature type="compositionally biased region" description="Basic residues" evidence="9">
    <location>
        <begin position="1"/>
        <end position="10"/>
    </location>
</feature>
<evidence type="ECO:0000313" key="12">
    <source>
        <dbReference type="Proteomes" id="UP000749559"/>
    </source>
</evidence>
<comment type="similarity">
    <text evidence="8">Belongs to the RNR ribonuclease family. DIS3L2 subfamily.</text>
</comment>
<feature type="binding site" evidence="8">
    <location>
        <position position="425"/>
    </location>
    <ligand>
        <name>Mg(2+)</name>
        <dbReference type="ChEBI" id="CHEBI:18420"/>
    </ligand>
</feature>
<dbReference type="Proteomes" id="UP000749559">
    <property type="component" value="Unassembled WGS sequence"/>
</dbReference>
<comment type="caution">
    <text evidence="11">The sequence shown here is derived from an EMBL/GenBank/DDBJ whole genome shotgun (WGS) entry which is preliminary data.</text>
</comment>
<name>A0A8S4N2B9_OWEFU</name>
<dbReference type="GO" id="GO:0008266">
    <property type="term" value="F:poly(U) RNA binding"/>
    <property type="evidence" value="ECO:0007669"/>
    <property type="project" value="UniProtKB-ARBA"/>
</dbReference>
<protein>
    <recommendedName>
        <fullName evidence="8">DIS3-like exonuclease 2</fullName>
        <ecNumber evidence="8">3.1.13.-</ecNumber>
    </recommendedName>
</protein>
<dbReference type="Gene3D" id="2.40.50.700">
    <property type="match status" value="1"/>
</dbReference>
<dbReference type="EMBL" id="CAIIXF020000001">
    <property type="protein sequence ID" value="CAH1775460.1"/>
    <property type="molecule type" value="Genomic_DNA"/>
</dbReference>
<feature type="site" description="Important for catalytic activity" evidence="8">
    <location>
        <position position="433"/>
    </location>
</feature>
<dbReference type="Gene3D" id="2.40.50.690">
    <property type="match status" value="1"/>
</dbReference>
<dbReference type="InterPro" id="IPR022966">
    <property type="entry name" value="RNase_II/R_CS"/>
</dbReference>
<dbReference type="InterPro" id="IPR033771">
    <property type="entry name" value="Rrp44_CSD1"/>
</dbReference>
<feature type="binding site" evidence="8">
    <location>
        <position position="434"/>
    </location>
    <ligand>
        <name>Mg(2+)</name>
        <dbReference type="ChEBI" id="CHEBI:18420"/>
    </ligand>
</feature>
<gene>
    <name evidence="11" type="ORF">OFUS_LOCUS2759</name>
</gene>
<dbReference type="HAMAP" id="MF_03045">
    <property type="entry name" value="DIS3L2"/>
    <property type="match status" value="1"/>
</dbReference>
<dbReference type="GO" id="GO:0010587">
    <property type="term" value="P:miRNA catabolic process"/>
    <property type="evidence" value="ECO:0007669"/>
    <property type="project" value="TreeGrafter"/>
</dbReference>
<sequence>MRQKDAKKRAEKKESKIKKEKEKKEKDEKKKQHAAEKAEKQAKKKEASATKDKDVGPQNHRNHSANKQRAQSGQKQKKQLFEPYWPEDNISDGLKRGELISGAIRINPRNYEDAYVPHPNGQMDIYISGLYDRNRALNGDEVAILIKPRDQWKVLTENLKAKEDITASLNKLSIKPDTASAPSHTKSKENELVETENSLKPNEEPKPRNTGDFTPNKTPNSHVKSQERPQSSQKKSRYITLGDYSRGDNPVAKRLFQEGATPGPVLMDVPDSCLQPTARVVFILERWHSRASTGNIKPMQDKNPNFALFVPIDHRVPRIMIPMADCPHKFLERPEDHCNTLFIARITDWDETSNYPRGNLARSLGEAGQIEPETEGMLIENDIDYSEFSQKAIDCLPIKTLPWKIPESELKERRDFRDECVFTIDPATARDLDDAMHCKHLGDGLYEIGVHIADVSYFLEEGTELDNVAGRRATSVYLVQKVIPMLPRILCEELCSLNPAEDRLTFSVVWKMTEEGEILDEWFGRSVICSCVKMAYDHAQGFIENPDRDWTREELPPILEKFKVKEIKEKVLNLDKIAKQLRKQRFDQGALRLDQVKLSYALDKETGMPCGYSVYQQKDSNKLIEEFMLLANMAVAHRISKMFPEKALLRRHAAPQGKMMEELADVCSNMGVPIDASSSATLHTSLLKYVGPDVYSQARSQILTVLCSKPMQMAKYFCTGCLEEEALWRHYALSVPRYTHFTSPIRRYADVIVHRLLAASLDYQAEPNKTKEEIHKQADRCNDRKTASKRVQELSSDMFFAIFVKESGPLEEHGMVMGVLDKAFDVVMLRLGVVKRVYCEKLGLSDWKFQKDHKKPVLTLTWPADEQHPNELKQEITIFSLVNCVLEADKLPLKWTALITRPTLQE</sequence>
<keyword evidence="2 8" id="KW-0540">Nuclease</keyword>
<evidence type="ECO:0000256" key="9">
    <source>
        <dbReference type="SAM" id="MobiDB-lite"/>
    </source>
</evidence>
<organism evidence="11 12">
    <name type="scientific">Owenia fusiformis</name>
    <name type="common">Polychaete worm</name>
    <dbReference type="NCBI Taxonomy" id="6347"/>
    <lineage>
        <taxon>Eukaryota</taxon>
        <taxon>Metazoa</taxon>
        <taxon>Spiralia</taxon>
        <taxon>Lophotrochozoa</taxon>
        <taxon>Annelida</taxon>
        <taxon>Polychaeta</taxon>
        <taxon>Sedentaria</taxon>
        <taxon>Canalipalpata</taxon>
        <taxon>Sabellida</taxon>
        <taxon>Oweniida</taxon>
        <taxon>Oweniidae</taxon>
        <taxon>Owenia</taxon>
    </lineage>
</organism>
<dbReference type="Pfam" id="PF17849">
    <property type="entry name" value="OB_Dis3"/>
    <property type="match status" value="1"/>
</dbReference>